<dbReference type="NCBIfam" id="TIGR00619">
    <property type="entry name" value="sbcd"/>
    <property type="match status" value="1"/>
</dbReference>
<organism evidence="9 10">
    <name type="scientific">Streptococcus criceti HS-6</name>
    <dbReference type="NCBI Taxonomy" id="873449"/>
    <lineage>
        <taxon>Bacteria</taxon>
        <taxon>Bacillati</taxon>
        <taxon>Bacillota</taxon>
        <taxon>Bacilli</taxon>
        <taxon>Lactobacillales</taxon>
        <taxon>Streptococcaceae</taxon>
        <taxon>Streptococcus</taxon>
    </lineage>
</organism>
<dbReference type="Gene3D" id="3.60.21.10">
    <property type="match status" value="1"/>
</dbReference>
<sequence length="394" mass="44592">MKLLHTADWHIGRQLNNNGLSLLDDQAYVLQQILDLAKKEAVDGVIIAGDLYDRGLPPVEAVNLFNQILNRFLFEAKIPVYAITGNHDSAKRLEFGQEFFKRQGFYLVSNLADSFQPIELEGVQIFLLPFIDPIDAKIYYQDSEISTMNQAISRIVTDMKKLFNPAKKQILVTHFAVSQGADDSALREQMLSETTRTVGGLTTLTSDLFDDFAYVALGHIHTRFASPSETVAYSGSPLIFNKDEAKRKDIKGVYLVEISNDSVSKTFHPLKPYKDFLVLEAPYHDLLNQDFYEAYPRKVARFAFDILAEDRKELEGINVRAQLEEIYGEEIIDLRIKETKARVRSSRAGFNPTKSKLSEDQLIATFFSEMTGGDQLSAYQQALVQELLGRGEEK</sequence>
<dbReference type="eggNOG" id="COG0420">
    <property type="taxonomic scope" value="Bacteria"/>
</dbReference>
<evidence type="ECO:0000256" key="6">
    <source>
        <dbReference type="ARBA" id="ARBA00022839"/>
    </source>
</evidence>
<name>G5JTT2_STRCG</name>
<evidence type="ECO:0000256" key="7">
    <source>
        <dbReference type="RuleBase" id="RU363069"/>
    </source>
</evidence>
<keyword evidence="7" id="KW-0235">DNA replication</keyword>
<dbReference type="GO" id="GO:0008408">
    <property type="term" value="F:3'-5' exonuclease activity"/>
    <property type="evidence" value="ECO:0007669"/>
    <property type="project" value="InterPro"/>
</dbReference>
<dbReference type="PANTHER" id="PTHR30337:SF0">
    <property type="entry name" value="NUCLEASE SBCCD SUBUNIT D"/>
    <property type="match status" value="1"/>
</dbReference>
<protein>
    <recommendedName>
        <fullName evidence="3 7">Nuclease SbcCD subunit D</fullName>
    </recommendedName>
</protein>
<dbReference type="GO" id="GO:0006310">
    <property type="term" value="P:DNA recombination"/>
    <property type="evidence" value="ECO:0007669"/>
    <property type="project" value="UniProtKB-KW"/>
</dbReference>
<evidence type="ECO:0000256" key="2">
    <source>
        <dbReference type="ARBA" id="ARBA00011322"/>
    </source>
</evidence>
<dbReference type="SUPFAM" id="SSF56300">
    <property type="entry name" value="Metallo-dependent phosphatases"/>
    <property type="match status" value="1"/>
</dbReference>
<evidence type="ECO:0000256" key="3">
    <source>
        <dbReference type="ARBA" id="ARBA00013365"/>
    </source>
</evidence>
<dbReference type="OrthoDB" id="9773856at2"/>
<dbReference type="EMBL" id="AEUV02000002">
    <property type="protein sequence ID" value="EHI73844.1"/>
    <property type="molecule type" value="Genomic_DNA"/>
</dbReference>
<dbReference type="GO" id="GO:0004519">
    <property type="term" value="F:endonuclease activity"/>
    <property type="evidence" value="ECO:0007669"/>
    <property type="project" value="UniProtKB-KW"/>
</dbReference>
<keyword evidence="6 7" id="KW-0269">Exonuclease</keyword>
<proteinExistence type="inferred from homology"/>
<evidence type="ECO:0000313" key="9">
    <source>
        <dbReference type="EMBL" id="EHI73844.1"/>
    </source>
</evidence>
<dbReference type="InterPro" id="IPR004593">
    <property type="entry name" value="SbcD"/>
</dbReference>
<keyword evidence="4 7" id="KW-0540">Nuclease</keyword>
<evidence type="ECO:0000256" key="4">
    <source>
        <dbReference type="ARBA" id="ARBA00022722"/>
    </source>
</evidence>
<dbReference type="InterPro" id="IPR029052">
    <property type="entry name" value="Metallo-depent_PP-like"/>
</dbReference>
<dbReference type="PANTHER" id="PTHR30337">
    <property type="entry name" value="COMPONENT OF ATP-DEPENDENT DSDNA EXONUCLEASE"/>
    <property type="match status" value="1"/>
</dbReference>
<keyword evidence="7" id="KW-0255">Endonuclease</keyword>
<dbReference type="InterPro" id="IPR004843">
    <property type="entry name" value="Calcineurin-like_PHP"/>
</dbReference>
<evidence type="ECO:0000256" key="5">
    <source>
        <dbReference type="ARBA" id="ARBA00022801"/>
    </source>
</evidence>
<dbReference type="STRING" id="873449.STRCR_1180"/>
<dbReference type="GO" id="GO:0006260">
    <property type="term" value="P:DNA replication"/>
    <property type="evidence" value="ECO:0007669"/>
    <property type="project" value="UniProtKB-KW"/>
</dbReference>
<evidence type="ECO:0000313" key="10">
    <source>
        <dbReference type="Proteomes" id="UP000004322"/>
    </source>
</evidence>
<dbReference type="InterPro" id="IPR041796">
    <property type="entry name" value="Mre11_N"/>
</dbReference>
<dbReference type="Proteomes" id="UP000004322">
    <property type="component" value="Unassembled WGS sequence"/>
</dbReference>
<dbReference type="InterPro" id="IPR050535">
    <property type="entry name" value="DNA_Repair-Maintenance_Comp"/>
</dbReference>
<accession>G5JTT2</accession>
<dbReference type="Pfam" id="PF00149">
    <property type="entry name" value="Metallophos"/>
    <property type="match status" value="1"/>
</dbReference>
<comment type="similarity">
    <text evidence="1 7">Belongs to the SbcD family.</text>
</comment>
<comment type="subunit">
    <text evidence="2 7">Heterodimer of SbcC and SbcD.</text>
</comment>
<comment type="function">
    <text evidence="7">SbcCD cleaves DNA hairpin structures. These structures can inhibit DNA replication and are intermediates in certain DNA recombination reactions. The complex acts as a 3'-&gt;5' double strand exonuclease that can open hairpins. It also has a 5' single-strand endonuclease activity.</text>
</comment>
<evidence type="ECO:0000256" key="1">
    <source>
        <dbReference type="ARBA" id="ARBA00010555"/>
    </source>
</evidence>
<gene>
    <name evidence="7" type="primary">sbcD</name>
    <name evidence="9" type="ORF">STRCR_1180</name>
</gene>
<comment type="caution">
    <text evidence="9">The sequence shown here is derived from an EMBL/GenBank/DDBJ whole genome shotgun (WGS) entry which is preliminary data.</text>
</comment>
<keyword evidence="5 7" id="KW-0378">Hydrolase</keyword>
<keyword evidence="10" id="KW-1185">Reference proteome</keyword>
<dbReference type="AlphaFoldDB" id="G5JTT2"/>
<keyword evidence="7" id="KW-0233">DNA recombination</keyword>
<feature type="domain" description="Calcineurin-like phosphoesterase" evidence="8">
    <location>
        <begin position="1"/>
        <end position="222"/>
    </location>
</feature>
<dbReference type="RefSeq" id="WP_004226318.1">
    <property type="nucleotide sequence ID" value="NZ_AEUV02000002.1"/>
</dbReference>
<reference evidence="9" key="1">
    <citation type="submission" date="2011-07" db="EMBL/GenBank/DDBJ databases">
        <authorList>
            <person name="Stanhope M.J."/>
            <person name="Durkin A.S."/>
            <person name="Hostetler J."/>
            <person name="Kim M."/>
            <person name="Radune D."/>
            <person name="Singh I."/>
            <person name="Town C.D."/>
        </authorList>
    </citation>
    <scope>NUCLEOTIDE SEQUENCE [LARGE SCALE GENOMIC DNA]</scope>
    <source>
        <strain evidence="9">HS-6</strain>
    </source>
</reference>
<dbReference type="CDD" id="cd00840">
    <property type="entry name" value="MPP_Mre11_N"/>
    <property type="match status" value="1"/>
</dbReference>
<evidence type="ECO:0000259" key="8">
    <source>
        <dbReference type="Pfam" id="PF00149"/>
    </source>
</evidence>